<sequence length="110" mass="12720">MKTPNRHILSWKISIQEYRGNMTIVHKDKNNHTSVDGLSRWPLYNNIDNPAYVPEEDSPQSPIEGISVTDLNITFIEEVKTIYTHDKNCNILCHLLTKEFTDHSLIHSFG</sequence>
<dbReference type="Proteomes" id="UP000765509">
    <property type="component" value="Unassembled WGS sequence"/>
</dbReference>
<reference evidence="1" key="1">
    <citation type="submission" date="2021-03" db="EMBL/GenBank/DDBJ databases">
        <title>Draft genome sequence of rust myrtle Austropuccinia psidii MF-1, a brazilian biotype.</title>
        <authorList>
            <person name="Quecine M.C."/>
            <person name="Pachon D.M.R."/>
            <person name="Bonatelli M.L."/>
            <person name="Correr F.H."/>
            <person name="Franceschini L.M."/>
            <person name="Leite T.F."/>
            <person name="Margarido G.R.A."/>
            <person name="Almeida C.A."/>
            <person name="Ferrarezi J.A."/>
            <person name="Labate C.A."/>
        </authorList>
    </citation>
    <scope>NUCLEOTIDE SEQUENCE</scope>
    <source>
        <strain evidence="1">MF-1</strain>
    </source>
</reference>
<evidence type="ECO:0000313" key="1">
    <source>
        <dbReference type="EMBL" id="MBW0466771.1"/>
    </source>
</evidence>
<keyword evidence="2" id="KW-1185">Reference proteome</keyword>
<gene>
    <name evidence="1" type="ORF">O181_006486</name>
</gene>
<evidence type="ECO:0000313" key="2">
    <source>
        <dbReference type="Proteomes" id="UP000765509"/>
    </source>
</evidence>
<organism evidence="1 2">
    <name type="scientific">Austropuccinia psidii MF-1</name>
    <dbReference type="NCBI Taxonomy" id="1389203"/>
    <lineage>
        <taxon>Eukaryota</taxon>
        <taxon>Fungi</taxon>
        <taxon>Dikarya</taxon>
        <taxon>Basidiomycota</taxon>
        <taxon>Pucciniomycotina</taxon>
        <taxon>Pucciniomycetes</taxon>
        <taxon>Pucciniales</taxon>
        <taxon>Sphaerophragmiaceae</taxon>
        <taxon>Austropuccinia</taxon>
    </lineage>
</organism>
<dbReference type="OrthoDB" id="2507171at2759"/>
<dbReference type="EMBL" id="AVOT02001389">
    <property type="protein sequence ID" value="MBW0466771.1"/>
    <property type="molecule type" value="Genomic_DNA"/>
</dbReference>
<name>A0A9Q3BJ83_9BASI</name>
<proteinExistence type="predicted"/>
<comment type="caution">
    <text evidence="1">The sequence shown here is derived from an EMBL/GenBank/DDBJ whole genome shotgun (WGS) entry which is preliminary data.</text>
</comment>
<protein>
    <submittedName>
        <fullName evidence="1">Uncharacterized protein</fullName>
    </submittedName>
</protein>
<accession>A0A9Q3BJ83</accession>
<dbReference type="AlphaFoldDB" id="A0A9Q3BJ83"/>